<dbReference type="GO" id="GO:0004322">
    <property type="term" value="F:ferroxidase activity"/>
    <property type="evidence" value="ECO:0007669"/>
    <property type="project" value="UniProtKB-EC"/>
</dbReference>
<dbReference type="InterPro" id="IPR020895">
    <property type="entry name" value="Frataxin_CS"/>
</dbReference>
<gene>
    <name evidence="14" type="primary">ORF159008</name>
</gene>
<evidence type="ECO:0000256" key="2">
    <source>
        <dbReference type="ARBA" id="ARBA00008183"/>
    </source>
</evidence>
<dbReference type="PANTHER" id="PTHR16821:SF2">
    <property type="entry name" value="FRATAXIN, MITOCHONDRIAL"/>
    <property type="match status" value="1"/>
</dbReference>
<dbReference type="AlphaFoldDB" id="A0A0B7B3G9"/>
<dbReference type="SUPFAM" id="SSF55387">
    <property type="entry name" value="Frataxin/Nqo15-like"/>
    <property type="match status" value="1"/>
</dbReference>
<protein>
    <recommendedName>
        <fullName evidence="3">ferroxidase</fullName>
        <ecNumber evidence="3">1.16.3.1</ecNumber>
    </recommendedName>
</protein>
<evidence type="ECO:0000256" key="6">
    <source>
        <dbReference type="ARBA" id="ARBA00022496"/>
    </source>
</evidence>
<evidence type="ECO:0000256" key="7">
    <source>
        <dbReference type="ARBA" id="ARBA00022946"/>
    </source>
</evidence>
<dbReference type="SMART" id="SM01219">
    <property type="entry name" value="Frataxin_Cyay"/>
    <property type="match status" value="1"/>
</dbReference>
<evidence type="ECO:0000256" key="10">
    <source>
        <dbReference type="ARBA" id="ARBA00023065"/>
    </source>
</evidence>
<dbReference type="FunFam" id="3.30.920.10:FF:000002">
    <property type="entry name" value="Frataxin, mitochondrial"/>
    <property type="match status" value="1"/>
</dbReference>
<evidence type="ECO:0000256" key="9">
    <source>
        <dbReference type="ARBA" id="ARBA00023004"/>
    </source>
</evidence>
<evidence type="ECO:0000256" key="1">
    <source>
        <dbReference type="ARBA" id="ARBA00004173"/>
    </source>
</evidence>
<proteinExistence type="inferred from homology"/>
<dbReference type="EC" id="1.16.3.1" evidence="3"/>
<dbReference type="GO" id="GO:0016226">
    <property type="term" value="P:iron-sulfur cluster assembly"/>
    <property type="evidence" value="ECO:0007669"/>
    <property type="project" value="InterPro"/>
</dbReference>
<keyword evidence="9" id="KW-0408">Iron</keyword>
<evidence type="ECO:0000256" key="12">
    <source>
        <dbReference type="ARBA" id="ARBA00023133"/>
    </source>
</evidence>
<dbReference type="GO" id="GO:0005739">
    <property type="term" value="C:mitochondrion"/>
    <property type="evidence" value="ECO:0007669"/>
    <property type="project" value="UniProtKB-SubCell"/>
</dbReference>
<evidence type="ECO:0000256" key="3">
    <source>
        <dbReference type="ARBA" id="ARBA00013107"/>
    </source>
</evidence>
<dbReference type="GO" id="GO:0006783">
    <property type="term" value="P:heme biosynthetic process"/>
    <property type="evidence" value="ECO:0007669"/>
    <property type="project" value="UniProtKB-KW"/>
</dbReference>
<keyword evidence="11" id="KW-0496">Mitochondrion</keyword>
<evidence type="ECO:0000256" key="8">
    <source>
        <dbReference type="ARBA" id="ARBA00023002"/>
    </source>
</evidence>
<keyword evidence="10" id="KW-0406">Ion transport</keyword>
<comment type="subcellular location">
    <subcellularLocation>
        <location evidence="1">Mitochondrion</location>
    </subcellularLocation>
</comment>
<reference evidence="14" key="1">
    <citation type="submission" date="2014-12" db="EMBL/GenBank/DDBJ databases">
        <title>Insight into the proteome of Arion vulgaris.</title>
        <authorList>
            <person name="Aradska J."/>
            <person name="Bulat T."/>
            <person name="Smidak R."/>
            <person name="Sarate P."/>
            <person name="Gangsoo J."/>
            <person name="Sialana F."/>
            <person name="Bilban M."/>
            <person name="Lubec G."/>
        </authorList>
    </citation>
    <scope>NUCLEOTIDE SEQUENCE</scope>
    <source>
        <tissue evidence="14">Skin</tissue>
    </source>
</reference>
<evidence type="ECO:0000256" key="5">
    <source>
        <dbReference type="ARBA" id="ARBA00022448"/>
    </source>
</evidence>
<dbReference type="GO" id="GO:0008199">
    <property type="term" value="F:ferric iron binding"/>
    <property type="evidence" value="ECO:0007669"/>
    <property type="project" value="InterPro"/>
</dbReference>
<name>A0A0B7B3G9_9EUPU</name>
<comment type="similarity">
    <text evidence="2">Belongs to the frataxin family.</text>
</comment>
<keyword evidence="8" id="KW-0560">Oxidoreductase</keyword>
<keyword evidence="7" id="KW-0809">Transit peptide</keyword>
<dbReference type="InterPro" id="IPR036524">
    <property type="entry name" value="Frataxin/CyaY_sf"/>
</dbReference>
<accession>A0A0B7B3G9</accession>
<keyword evidence="4" id="KW-0409">Iron storage</keyword>
<dbReference type="Gene3D" id="3.30.920.10">
    <property type="entry name" value="Frataxin/CyaY"/>
    <property type="match status" value="1"/>
</dbReference>
<dbReference type="NCBIfam" id="TIGR03422">
    <property type="entry name" value="mito_frataxin"/>
    <property type="match status" value="1"/>
</dbReference>
<dbReference type="NCBIfam" id="TIGR03421">
    <property type="entry name" value="FeS_CyaY"/>
    <property type="match status" value="1"/>
</dbReference>
<dbReference type="PROSITE" id="PS50810">
    <property type="entry name" value="FRATAXIN_2"/>
    <property type="match status" value="1"/>
</dbReference>
<dbReference type="Pfam" id="PF01491">
    <property type="entry name" value="Frataxin_Cyay"/>
    <property type="match status" value="1"/>
</dbReference>
<evidence type="ECO:0000313" key="14">
    <source>
        <dbReference type="EMBL" id="CEK87397.1"/>
    </source>
</evidence>
<dbReference type="InterPro" id="IPR017789">
    <property type="entry name" value="Frataxin"/>
</dbReference>
<keyword evidence="6" id="KW-0410">Iron transport</keyword>
<dbReference type="GO" id="GO:0006826">
    <property type="term" value="P:iron ion transport"/>
    <property type="evidence" value="ECO:0007669"/>
    <property type="project" value="UniProtKB-KW"/>
</dbReference>
<dbReference type="GO" id="GO:0051537">
    <property type="term" value="F:2 iron, 2 sulfur cluster binding"/>
    <property type="evidence" value="ECO:0007669"/>
    <property type="project" value="TreeGrafter"/>
</dbReference>
<comment type="catalytic activity">
    <reaction evidence="13">
        <text>4 Fe(2+) + O2 + 4 H(+) = 4 Fe(3+) + 2 H2O</text>
        <dbReference type="Rhea" id="RHEA:11148"/>
        <dbReference type="ChEBI" id="CHEBI:15377"/>
        <dbReference type="ChEBI" id="CHEBI:15378"/>
        <dbReference type="ChEBI" id="CHEBI:15379"/>
        <dbReference type="ChEBI" id="CHEBI:29033"/>
        <dbReference type="ChEBI" id="CHEBI:29034"/>
        <dbReference type="EC" id="1.16.3.1"/>
    </reaction>
</comment>
<dbReference type="GO" id="GO:0006879">
    <property type="term" value="P:intracellular iron ion homeostasis"/>
    <property type="evidence" value="ECO:0007669"/>
    <property type="project" value="UniProtKB-KW"/>
</dbReference>
<evidence type="ECO:0000256" key="4">
    <source>
        <dbReference type="ARBA" id="ARBA00022434"/>
    </source>
</evidence>
<dbReference type="GO" id="GO:0008198">
    <property type="term" value="F:ferrous iron binding"/>
    <property type="evidence" value="ECO:0007669"/>
    <property type="project" value="TreeGrafter"/>
</dbReference>
<dbReference type="PROSITE" id="PS01344">
    <property type="entry name" value="FRATAXIN_1"/>
    <property type="match status" value="1"/>
</dbReference>
<evidence type="ECO:0000256" key="13">
    <source>
        <dbReference type="ARBA" id="ARBA00047990"/>
    </source>
</evidence>
<keyword evidence="5" id="KW-0813">Transport</keyword>
<dbReference type="PANTHER" id="PTHR16821">
    <property type="entry name" value="FRATAXIN"/>
    <property type="match status" value="1"/>
</dbReference>
<dbReference type="InterPro" id="IPR002908">
    <property type="entry name" value="Frataxin/CyaY"/>
</dbReference>
<organism evidence="14">
    <name type="scientific">Arion vulgaris</name>
    <dbReference type="NCBI Taxonomy" id="1028688"/>
    <lineage>
        <taxon>Eukaryota</taxon>
        <taxon>Metazoa</taxon>
        <taxon>Spiralia</taxon>
        <taxon>Lophotrochozoa</taxon>
        <taxon>Mollusca</taxon>
        <taxon>Gastropoda</taxon>
        <taxon>Heterobranchia</taxon>
        <taxon>Euthyneura</taxon>
        <taxon>Panpulmonata</taxon>
        <taxon>Eupulmonata</taxon>
        <taxon>Stylommatophora</taxon>
        <taxon>Helicina</taxon>
        <taxon>Arionoidea</taxon>
        <taxon>Arionidae</taxon>
        <taxon>Arion</taxon>
    </lineage>
</organism>
<sequence>MGVSHINLLSKLRIYDYIIRRYNYRIQPFSSAAFKSPISHQQFISHNEWLYNKETWSVRRKHLCYDRLFHTAVSCLSTDGDRQALKPSVITEADYEMYVEETLDSLTEFFEDLPEKGSCNKDYDCTYGNGVLTIYIGGAEGTYVINKQSPNKQIWLSSPVSGPKRYDFFNGQWVYLRDGKGLHRLLEEEISELMRLKIDLKKCKYYSHRTPDK</sequence>
<keyword evidence="12" id="KW-0350">Heme biosynthesis</keyword>
<dbReference type="GO" id="GO:0034986">
    <property type="term" value="F:iron chaperone activity"/>
    <property type="evidence" value="ECO:0007669"/>
    <property type="project" value="TreeGrafter"/>
</dbReference>
<dbReference type="EMBL" id="HACG01040532">
    <property type="protein sequence ID" value="CEK87397.1"/>
    <property type="molecule type" value="Transcribed_RNA"/>
</dbReference>
<evidence type="ECO:0000256" key="11">
    <source>
        <dbReference type="ARBA" id="ARBA00023128"/>
    </source>
</evidence>